<evidence type="ECO:0000313" key="2">
    <source>
        <dbReference type="EMBL" id="KXA29204.1"/>
    </source>
</evidence>
<dbReference type="RefSeq" id="WP_082705798.1">
    <property type="nucleotide sequence ID" value="NZ_KQ957104.1"/>
</dbReference>
<evidence type="ECO:0000313" key="3">
    <source>
        <dbReference type="Proteomes" id="UP000070174"/>
    </source>
</evidence>
<keyword evidence="1" id="KW-1133">Transmembrane helix</keyword>
<dbReference type="InterPro" id="IPR025699">
    <property type="entry name" value="ABC2_memb-like"/>
</dbReference>
<accession>A0A133PL30</accession>
<sequence length="206" mass="23831">MKAVLYNDFKLVKNIVLPIVIFITAILFIGFLITGQAFNKFFSQWTLTMIFIIRAQSVFGDNFKDFQKFMTMPISIEDYSLAKIIKNLIIFVITSLVLLMGLILSNEEDKNIIIDIYVSLFIALDFMALSFSHIVFTRYQRGSVVFLCALFWIIFGAGLSFIYFGFYESFTIYRPICIGVSIIICILSFSLDYKYSTKYLRKRGIV</sequence>
<dbReference type="Pfam" id="PF13346">
    <property type="entry name" value="ABC2_membrane_5"/>
    <property type="match status" value="1"/>
</dbReference>
<gene>
    <name evidence="2" type="ORF">HMPREF3229_01454</name>
</gene>
<dbReference type="Proteomes" id="UP000070174">
    <property type="component" value="Unassembled WGS sequence"/>
</dbReference>
<protein>
    <recommendedName>
        <fullName evidence="4">ABC-2 family transporter protein</fullName>
    </recommendedName>
</protein>
<proteinExistence type="predicted"/>
<evidence type="ECO:0000256" key="1">
    <source>
        <dbReference type="SAM" id="Phobius"/>
    </source>
</evidence>
<dbReference type="PATRIC" id="fig|54005.3.peg.1418"/>
<keyword evidence="1" id="KW-0472">Membrane</keyword>
<feature type="transmembrane region" description="Helical" evidence="1">
    <location>
        <begin position="45"/>
        <end position="63"/>
    </location>
</feature>
<comment type="caution">
    <text evidence="2">The sequence shown here is derived from an EMBL/GenBank/DDBJ whole genome shotgun (WGS) entry which is preliminary data.</text>
</comment>
<organism evidence="2">
    <name type="scientific">Peptoniphilus harei</name>
    <dbReference type="NCBI Taxonomy" id="54005"/>
    <lineage>
        <taxon>Bacteria</taxon>
        <taxon>Bacillati</taxon>
        <taxon>Bacillota</taxon>
        <taxon>Tissierellia</taxon>
        <taxon>Tissierellales</taxon>
        <taxon>Peptoniphilaceae</taxon>
        <taxon>Peptoniphilus</taxon>
    </lineage>
</organism>
<keyword evidence="1" id="KW-0812">Transmembrane</keyword>
<feature type="transmembrane region" description="Helical" evidence="1">
    <location>
        <begin position="12"/>
        <end position="33"/>
    </location>
</feature>
<name>A0A133PL30_9FIRM</name>
<feature type="transmembrane region" description="Helical" evidence="1">
    <location>
        <begin position="116"/>
        <end position="136"/>
    </location>
</feature>
<feature type="transmembrane region" description="Helical" evidence="1">
    <location>
        <begin position="143"/>
        <end position="166"/>
    </location>
</feature>
<feature type="transmembrane region" description="Helical" evidence="1">
    <location>
        <begin position="84"/>
        <end position="104"/>
    </location>
</feature>
<evidence type="ECO:0008006" key="4">
    <source>
        <dbReference type="Google" id="ProtNLM"/>
    </source>
</evidence>
<dbReference type="EMBL" id="LRQE01000037">
    <property type="protein sequence ID" value="KXA29204.1"/>
    <property type="molecule type" value="Genomic_DNA"/>
</dbReference>
<reference evidence="2 3" key="1">
    <citation type="submission" date="2016-01" db="EMBL/GenBank/DDBJ databases">
        <authorList>
            <person name="Oliw E.H."/>
        </authorList>
    </citation>
    <scope>NUCLEOTIDE SEQUENCE [LARGE SCALE GENOMIC DNA]</scope>
    <source>
        <strain evidence="2 3">CMW7756A</strain>
    </source>
</reference>
<dbReference type="AlphaFoldDB" id="A0A133PL30"/>
<feature type="transmembrane region" description="Helical" evidence="1">
    <location>
        <begin position="172"/>
        <end position="193"/>
    </location>
</feature>